<gene>
    <name evidence="7 10" type="primary">mshA</name>
    <name evidence="10" type="ORF">CQY22_000605</name>
</gene>
<dbReference type="Pfam" id="PF13579">
    <property type="entry name" value="Glyco_trans_4_4"/>
    <property type="match status" value="1"/>
</dbReference>
<dbReference type="InterPro" id="IPR050194">
    <property type="entry name" value="Glycosyltransferase_grp1"/>
</dbReference>
<evidence type="ECO:0000256" key="2">
    <source>
        <dbReference type="ARBA" id="ARBA00022676"/>
    </source>
</evidence>
<sequence>MRAAVISVHTSPLAQPGKGDAGGLNVYVLQSALNLARRGVAVDIFTRATSSADPAVVAVAPGVTVRNVIAGPFEGLDKYDLPTQLCAFAAAVLRAEAAQEPGYYDVVHSHYWLSGQVGWLAADRWAVPLVHTAHTLAAVKNAALADGDIPEPPLRAVGEQQVVDEADRLIVNTAIEADELVALHNADPDRIDVVHPGVDLEVFTPGDRTAARAALGLGDGPMVAFVGRIQPLKAPDVLLRAVAQLPDLQVVVAGGPSGSGLAAPDGLAELAADLGMADRVTFLPPLPRAELADLYRAADLVAVPSYSESFGLVAVEAQACGTPVVAARVGGLPVAVRDGVTGVLVDGHRPDDWAAALGAVLSSGRLAEMGRAAVEHAGGFSWGHTADALLESYRRAIADYGRERQRAAGLALRARRDGRRWNLRRGVRA</sequence>
<feature type="binding site" evidence="7">
    <location>
        <position position="111"/>
    </location>
    <ligand>
        <name>1D-myo-inositol 3-phosphate</name>
        <dbReference type="ChEBI" id="CHEBI:58401"/>
    </ligand>
</feature>
<name>A0A2G5PHN9_9MYCO</name>
<dbReference type="GO" id="GO:0008375">
    <property type="term" value="F:acetylglucosaminyltransferase activity"/>
    <property type="evidence" value="ECO:0007669"/>
    <property type="project" value="UniProtKB-UniRule"/>
</dbReference>
<evidence type="ECO:0000259" key="8">
    <source>
        <dbReference type="Pfam" id="PF00534"/>
    </source>
</evidence>
<dbReference type="NCBIfam" id="TIGR03449">
    <property type="entry name" value="mycothiol_MshA"/>
    <property type="match status" value="1"/>
</dbReference>
<evidence type="ECO:0000256" key="7">
    <source>
        <dbReference type="HAMAP-Rule" id="MF_01695"/>
    </source>
</evidence>
<feature type="binding site" evidence="7">
    <location>
        <position position="308"/>
    </location>
    <ligand>
        <name>UDP-N-acetyl-alpha-D-glucosamine</name>
        <dbReference type="ChEBI" id="CHEBI:57705"/>
    </ligand>
</feature>
<dbReference type="Gene3D" id="3.40.50.2000">
    <property type="entry name" value="Glycogen Phosphorylase B"/>
    <property type="match status" value="2"/>
</dbReference>
<feature type="binding site" evidence="7">
    <location>
        <position position="135"/>
    </location>
    <ligand>
        <name>1D-myo-inositol 3-phosphate</name>
        <dbReference type="ChEBI" id="CHEBI:58401"/>
    </ligand>
</feature>
<evidence type="ECO:0000256" key="3">
    <source>
        <dbReference type="ARBA" id="ARBA00022679"/>
    </source>
</evidence>
<evidence type="ECO:0000313" key="10">
    <source>
        <dbReference type="EMBL" id="PIB77504.1"/>
    </source>
</evidence>
<feature type="binding site" evidence="7">
    <location>
        <position position="295"/>
    </location>
    <ligand>
        <name>Mg(2+)</name>
        <dbReference type="ChEBI" id="CHEBI:18420"/>
    </ligand>
</feature>
<comment type="subunit">
    <text evidence="7">Homodimer.</text>
</comment>
<feature type="binding site" evidence="7">
    <location>
        <position position="316"/>
    </location>
    <ligand>
        <name>UDP-N-acetyl-alpha-D-glucosamine</name>
        <dbReference type="ChEBI" id="CHEBI:57705"/>
    </ligand>
</feature>
<comment type="similarity">
    <text evidence="1 7">Belongs to the glycosyltransferase group 1 family. MshA subfamily.</text>
</comment>
<keyword evidence="4 7" id="KW-0479">Metal-binding</keyword>
<feature type="binding site" evidence="7">
    <location>
        <position position="155"/>
    </location>
    <ligand>
        <name>1D-myo-inositol 3-phosphate</name>
        <dbReference type="ChEBI" id="CHEBI:58401"/>
    </ligand>
</feature>
<dbReference type="InterPro" id="IPR017814">
    <property type="entry name" value="Mycothiol_biosynthesis_MshA"/>
</dbReference>
<dbReference type="PANTHER" id="PTHR45947">
    <property type="entry name" value="SULFOQUINOVOSYL TRANSFERASE SQD2"/>
    <property type="match status" value="1"/>
</dbReference>
<dbReference type="PANTHER" id="PTHR45947:SF3">
    <property type="entry name" value="SULFOQUINOVOSYL TRANSFERASE SQD2"/>
    <property type="match status" value="1"/>
</dbReference>
<dbReference type="GO" id="GO:0000287">
    <property type="term" value="F:magnesium ion binding"/>
    <property type="evidence" value="ECO:0007669"/>
    <property type="project" value="UniProtKB-UniRule"/>
</dbReference>
<dbReference type="GO" id="GO:1903509">
    <property type="term" value="P:liposaccharide metabolic process"/>
    <property type="evidence" value="ECO:0007669"/>
    <property type="project" value="UniProtKB-ARBA"/>
</dbReference>
<reference evidence="10 11" key="1">
    <citation type="journal article" date="2017" name="Infect. Genet. Evol.">
        <title>The new phylogeny of the genus Mycobacterium: The old and the news.</title>
        <authorList>
            <person name="Tortoli E."/>
            <person name="Fedrizzi T."/>
            <person name="Meehan C.J."/>
            <person name="Trovato A."/>
            <person name="Grottola A."/>
            <person name="Giacobazzi E."/>
            <person name="Serpini G.F."/>
            <person name="Tagliazucchi S."/>
            <person name="Fabio A."/>
            <person name="Bettua C."/>
            <person name="Bertorelli R."/>
            <person name="Frascaro F."/>
            <person name="De Sanctis V."/>
            <person name="Pecorari M."/>
            <person name="Jousson O."/>
            <person name="Segata N."/>
            <person name="Cirillo D.M."/>
        </authorList>
    </citation>
    <scope>NUCLEOTIDE SEQUENCE [LARGE SCALE GENOMIC DNA]</scope>
    <source>
        <strain evidence="10 11">CIP1034565</strain>
    </source>
</reference>
<dbReference type="GO" id="GO:0010125">
    <property type="term" value="P:mycothiol biosynthetic process"/>
    <property type="evidence" value="ECO:0007669"/>
    <property type="project" value="UniProtKB-UniRule"/>
</dbReference>
<proteinExistence type="inferred from homology"/>
<dbReference type="CDD" id="cd03800">
    <property type="entry name" value="GT4_sucrose_synthase"/>
    <property type="match status" value="1"/>
</dbReference>
<feature type="binding site" evidence="7">
    <location>
        <position position="23"/>
    </location>
    <ligand>
        <name>UDP-N-acetyl-alpha-D-glucosamine</name>
        <dbReference type="ChEBI" id="CHEBI:57705"/>
    </ligand>
</feature>
<keyword evidence="3 7" id="KW-0808">Transferase</keyword>
<dbReference type="OrthoDB" id="9810929at2"/>
<dbReference type="SUPFAM" id="SSF53756">
    <property type="entry name" value="UDP-Glycosyltransferase/glycogen phosphorylase"/>
    <property type="match status" value="1"/>
</dbReference>
<feature type="binding site" evidence="7">
    <location>
        <position position="322"/>
    </location>
    <ligand>
        <name>Mg(2+)</name>
        <dbReference type="ChEBI" id="CHEBI:18420"/>
    </ligand>
</feature>
<feature type="binding site" evidence="7">
    <location>
        <position position="228"/>
    </location>
    <ligand>
        <name>UDP-N-acetyl-alpha-D-glucosamine</name>
        <dbReference type="ChEBI" id="CHEBI:57705"/>
    </ligand>
</feature>
<dbReference type="GO" id="GO:0102710">
    <property type="term" value="F:D-inositol-3-phosphate glycosyltransferase activity"/>
    <property type="evidence" value="ECO:0007669"/>
    <property type="project" value="UniProtKB-EC"/>
</dbReference>
<dbReference type="InterPro" id="IPR001296">
    <property type="entry name" value="Glyco_trans_1"/>
</dbReference>
<accession>A0A2G5PHN9</accession>
<dbReference type="InterPro" id="IPR028098">
    <property type="entry name" value="Glyco_trans_4-like_N"/>
</dbReference>
<feature type="binding site" evidence="7">
    <location>
        <begin position="20"/>
        <end position="25"/>
    </location>
    <ligand>
        <name>1D-myo-inositol 3-phosphate</name>
        <dbReference type="ChEBI" id="CHEBI:58401"/>
    </ligand>
</feature>
<protein>
    <recommendedName>
        <fullName evidence="7">D-inositol-3-phosphate glycosyltransferase</fullName>
        <ecNumber evidence="7">2.4.1.250</ecNumber>
    </recommendedName>
    <alternativeName>
        <fullName evidence="7">N-acetylglucosamine-inositol-phosphate N-acetylglucosaminyltransferase</fullName>
        <shortName evidence="7">GlcNAc-Ins-P N-acetylglucosaminyltransferase</shortName>
    </alternativeName>
</protein>
<comment type="function">
    <text evidence="7">Catalyzes the transfer of a N-acetyl-glucosamine moiety to 1D-myo-inositol 3-phosphate to produce 1D-myo-inositol 2-acetamido-2-deoxy-glucopyranoside 3-phosphate in the mycothiol biosynthesis pathway.</text>
</comment>
<comment type="catalytic activity">
    <reaction evidence="6 7">
        <text>1D-myo-inositol 3-phosphate + UDP-N-acetyl-alpha-D-glucosamine = 1D-myo-inositol 2-acetamido-2-deoxy-alpha-D-glucopyranoside 3-phosphate + UDP + H(+)</text>
        <dbReference type="Rhea" id="RHEA:26188"/>
        <dbReference type="ChEBI" id="CHEBI:15378"/>
        <dbReference type="ChEBI" id="CHEBI:57705"/>
        <dbReference type="ChEBI" id="CHEBI:58223"/>
        <dbReference type="ChEBI" id="CHEBI:58401"/>
        <dbReference type="ChEBI" id="CHEBI:58892"/>
        <dbReference type="EC" id="2.4.1.250"/>
    </reaction>
</comment>
<dbReference type="RefSeq" id="WP_090588613.1">
    <property type="nucleotide sequence ID" value="NZ_CP104302.1"/>
</dbReference>
<organism evidence="10 11">
    <name type="scientific">Mycolicibacterium brumae</name>
    <dbReference type="NCBI Taxonomy" id="85968"/>
    <lineage>
        <taxon>Bacteria</taxon>
        <taxon>Bacillati</taxon>
        <taxon>Actinomycetota</taxon>
        <taxon>Actinomycetes</taxon>
        <taxon>Mycobacteriales</taxon>
        <taxon>Mycobacteriaceae</taxon>
        <taxon>Mycolicibacterium</taxon>
    </lineage>
</organism>
<feature type="binding site" evidence="7">
    <location>
        <begin position="15"/>
        <end position="16"/>
    </location>
    <ligand>
        <name>UDP-N-acetyl-alpha-D-glucosamine</name>
        <dbReference type="ChEBI" id="CHEBI:57705"/>
    </ligand>
</feature>
<feature type="binding site" evidence="7">
    <location>
        <position position="9"/>
    </location>
    <ligand>
        <name>1D-myo-inositol 3-phosphate</name>
        <dbReference type="ChEBI" id="CHEBI:58401"/>
    </ligand>
</feature>
<dbReference type="STRING" id="85968.GCA_900073015_01725"/>
<evidence type="ECO:0000259" key="9">
    <source>
        <dbReference type="Pfam" id="PF13579"/>
    </source>
</evidence>
<evidence type="ECO:0000256" key="1">
    <source>
        <dbReference type="ARBA" id="ARBA00008449"/>
    </source>
</evidence>
<evidence type="ECO:0000313" key="11">
    <source>
        <dbReference type="Proteomes" id="UP000230551"/>
    </source>
</evidence>
<dbReference type="EC" id="2.4.1.250" evidence="7"/>
<feature type="binding site" evidence="7">
    <location>
        <position position="233"/>
    </location>
    <ligand>
        <name>UDP-N-acetyl-alpha-D-glucosamine</name>
        <dbReference type="ChEBI" id="CHEBI:57705"/>
    </ligand>
</feature>
<dbReference type="Pfam" id="PF00534">
    <property type="entry name" value="Glycos_transf_1"/>
    <property type="match status" value="1"/>
</dbReference>
<feature type="binding site" evidence="7">
    <location>
        <position position="78"/>
    </location>
    <ligand>
        <name>1D-myo-inositol 3-phosphate</name>
        <dbReference type="ChEBI" id="CHEBI:58401"/>
    </ligand>
</feature>
<dbReference type="AlphaFoldDB" id="A0A2G5PHN9"/>
<comment type="caution">
    <text evidence="7">Lacks conserved residue(s) required for the propagation of feature annotation.</text>
</comment>
<keyword evidence="2 7" id="KW-0328">Glycosyltransferase</keyword>
<dbReference type="Proteomes" id="UP000230551">
    <property type="component" value="Unassembled WGS sequence"/>
</dbReference>
<keyword evidence="11" id="KW-1185">Reference proteome</keyword>
<feature type="domain" description="Glycosyl transferase family 1" evidence="8">
    <location>
        <begin position="208"/>
        <end position="368"/>
    </location>
</feature>
<dbReference type="HAMAP" id="MF_01695">
    <property type="entry name" value="MshA"/>
    <property type="match status" value="1"/>
</dbReference>
<feature type="binding site" evidence="7">
    <location>
        <position position="296"/>
    </location>
    <ligand>
        <name>Mg(2+)</name>
        <dbReference type="ChEBI" id="CHEBI:18420"/>
    </ligand>
</feature>
<evidence type="ECO:0000256" key="5">
    <source>
        <dbReference type="ARBA" id="ARBA00022842"/>
    </source>
</evidence>
<comment type="caution">
    <text evidence="10">The sequence shown here is derived from an EMBL/GenBank/DDBJ whole genome shotgun (WGS) entry which is preliminary data.</text>
</comment>
<evidence type="ECO:0000256" key="6">
    <source>
        <dbReference type="ARBA" id="ARBA00048131"/>
    </source>
</evidence>
<feature type="binding site" evidence="7">
    <location>
        <position position="298"/>
    </location>
    <ligand>
        <name>Mg(2+)</name>
        <dbReference type="ChEBI" id="CHEBI:18420"/>
    </ligand>
</feature>
<feature type="domain" description="Glycosyltransferase subfamily 4-like N-terminal" evidence="9">
    <location>
        <begin position="22"/>
        <end position="197"/>
    </location>
</feature>
<keyword evidence="5 7" id="KW-0460">Magnesium</keyword>
<evidence type="ECO:0000256" key="4">
    <source>
        <dbReference type="ARBA" id="ARBA00022723"/>
    </source>
</evidence>
<dbReference type="GO" id="GO:0008610">
    <property type="term" value="P:lipid biosynthetic process"/>
    <property type="evidence" value="ECO:0007669"/>
    <property type="project" value="UniProtKB-ARBA"/>
</dbReference>
<dbReference type="EMBL" id="PDCN02000001">
    <property type="protein sequence ID" value="PIB77504.1"/>
    <property type="molecule type" value="Genomic_DNA"/>
</dbReference>